<reference evidence="3" key="2">
    <citation type="submission" date="2015-01" db="EMBL/GenBank/DDBJ databases">
        <title>Evolutionary Origins and Diversification of the Mycorrhizal Mutualists.</title>
        <authorList>
            <consortium name="DOE Joint Genome Institute"/>
            <consortium name="Mycorrhizal Genomics Consortium"/>
            <person name="Kohler A."/>
            <person name="Kuo A."/>
            <person name="Nagy L.G."/>
            <person name="Floudas D."/>
            <person name="Copeland A."/>
            <person name="Barry K.W."/>
            <person name="Cichocki N."/>
            <person name="Veneault-Fourrey C."/>
            <person name="LaButti K."/>
            <person name="Lindquist E.A."/>
            <person name="Lipzen A."/>
            <person name="Lundell T."/>
            <person name="Morin E."/>
            <person name="Murat C."/>
            <person name="Riley R."/>
            <person name="Ohm R."/>
            <person name="Sun H."/>
            <person name="Tunlid A."/>
            <person name="Henrissat B."/>
            <person name="Grigoriev I.V."/>
            <person name="Hibbett D.S."/>
            <person name="Martin F."/>
        </authorList>
    </citation>
    <scope>NUCLEOTIDE SEQUENCE [LARGE SCALE GENOMIC DNA]</scope>
    <source>
        <strain evidence="3">441</strain>
    </source>
</reference>
<name>A0A0C9YGK6_9AGAM</name>
<keyword evidence="3" id="KW-1185">Reference proteome</keyword>
<reference evidence="2 3" key="1">
    <citation type="submission" date="2014-04" db="EMBL/GenBank/DDBJ databases">
        <authorList>
            <consortium name="DOE Joint Genome Institute"/>
            <person name="Kuo A."/>
            <person name="Kohler A."/>
            <person name="Costa M.D."/>
            <person name="Nagy L.G."/>
            <person name="Floudas D."/>
            <person name="Copeland A."/>
            <person name="Barry K.W."/>
            <person name="Cichocki N."/>
            <person name="Veneault-Fourrey C."/>
            <person name="LaButti K."/>
            <person name="Lindquist E.A."/>
            <person name="Lipzen A."/>
            <person name="Lundell T."/>
            <person name="Morin E."/>
            <person name="Murat C."/>
            <person name="Sun H."/>
            <person name="Tunlid A."/>
            <person name="Henrissat B."/>
            <person name="Grigoriev I.V."/>
            <person name="Hibbett D.S."/>
            <person name="Martin F."/>
            <person name="Nordberg H.P."/>
            <person name="Cantor M.N."/>
            <person name="Hua S.X."/>
        </authorList>
    </citation>
    <scope>NUCLEOTIDE SEQUENCE [LARGE SCALE GENOMIC DNA]</scope>
    <source>
        <strain evidence="2 3">441</strain>
    </source>
</reference>
<dbReference type="EMBL" id="KN834027">
    <property type="protein sequence ID" value="KIK13019.1"/>
    <property type="molecule type" value="Genomic_DNA"/>
</dbReference>
<evidence type="ECO:0000256" key="1">
    <source>
        <dbReference type="SAM" id="MobiDB-lite"/>
    </source>
</evidence>
<evidence type="ECO:0000313" key="2">
    <source>
        <dbReference type="EMBL" id="KIK13019.1"/>
    </source>
</evidence>
<dbReference type="AlphaFoldDB" id="A0A0C9YGK6"/>
<dbReference type="HOGENOM" id="CLU_2484175_0_0_1"/>
<protein>
    <submittedName>
        <fullName evidence="2">Uncharacterized protein</fullName>
    </submittedName>
</protein>
<organism evidence="2 3">
    <name type="scientific">Pisolithus microcarpus 441</name>
    <dbReference type="NCBI Taxonomy" id="765257"/>
    <lineage>
        <taxon>Eukaryota</taxon>
        <taxon>Fungi</taxon>
        <taxon>Dikarya</taxon>
        <taxon>Basidiomycota</taxon>
        <taxon>Agaricomycotina</taxon>
        <taxon>Agaricomycetes</taxon>
        <taxon>Agaricomycetidae</taxon>
        <taxon>Boletales</taxon>
        <taxon>Sclerodermatineae</taxon>
        <taxon>Pisolithaceae</taxon>
        <taxon>Pisolithus</taxon>
    </lineage>
</organism>
<proteinExistence type="predicted"/>
<dbReference type="Proteomes" id="UP000054018">
    <property type="component" value="Unassembled WGS sequence"/>
</dbReference>
<accession>A0A0C9YGK6</accession>
<feature type="region of interest" description="Disordered" evidence="1">
    <location>
        <begin position="23"/>
        <end position="44"/>
    </location>
</feature>
<gene>
    <name evidence="2" type="ORF">PISMIDRAFT_418461</name>
</gene>
<sequence length="87" mass="10265">MDITEQSLVLIQDAYCYVSDTSTESPCSHHSKPTRSNLNNWKGLGSKNRRRRIWTYFKDNCPHLWEKGWTIPDLDPQFHQVTEQSIQ</sequence>
<feature type="compositionally biased region" description="Polar residues" evidence="1">
    <location>
        <begin position="23"/>
        <end position="40"/>
    </location>
</feature>
<evidence type="ECO:0000313" key="3">
    <source>
        <dbReference type="Proteomes" id="UP000054018"/>
    </source>
</evidence>